<dbReference type="GO" id="GO:0008168">
    <property type="term" value="F:methyltransferase activity"/>
    <property type="evidence" value="ECO:0007669"/>
    <property type="project" value="UniProtKB-KW"/>
</dbReference>
<proteinExistence type="predicted"/>
<protein>
    <submittedName>
        <fullName evidence="3">BQ5605_C074g12904 protein</fullName>
    </submittedName>
</protein>
<organism evidence="3 4">
    <name type="scientific">Microbotryum silenes-dioicae</name>
    <dbReference type="NCBI Taxonomy" id="796604"/>
    <lineage>
        <taxon>Eukaryota</taxon>
        <taxon>Fungi</taxon>
        <taxon>Dikarya</taxon>
        <taxon>Basidiomycota</taxon>
        <taxon>Pucciniomycotina</taxon>
        <taxon>Microbotryomycetes</taxon>
        <taxon>Microbotryales</taxon>
        <taxon>Microbotryaceae</taxon>
        <taxon>Microbotryum</taxon>
    </lineage>
</organism>
<name>A0A2X0NCV2_9BASI</name>
<reference evidence="3 4" key="1">
    <citation type="submission" date="2016-11" db="EMBL/GenBank/DDBJ databases">
        <authorList>
            <person name="Jaros S."/>
            <person name="Januszkiewicz K."/>
            <person name="Wedrychowicz H."/>
        </authorList>
    </citation>
    <scope>NUCLEOTIDE SEQUENCE [LARGE SCALE GENOMIC DNA]</scope>
</reference>
<dbReference type="Gene3D" id="3.40.50.150">
    <property type="entry name" value="Vaccinia Virus protein VP39"/>
    <property type="match status" value="1"/>
</dbReference>
<keyword evidence="2" id="KW-0808">Transferase</keyword>
<gene>
    <name evidence="3" type="primary">BQ5605_C074g12904</name>
    <name evidence="3" type="ORF">BQ5605_C074G12904</name>
</gene>
<evidence type="ECO:0000313" key="4">
    <source>
        <dbReference type="Proteomes" id="UP000249464"/>
    </source>
</evidence>
<dbReference type="EMBL" id="FQNC01000129">
    <property type="protein sequence ID" value="SGZ34917.1"/>
    <property type="molecule type" value="Genomic_DNA"/>
</dbReference>
<evidence type="ECO:0000313" key="3">
    <source>
        <dbReference type="EMBL" id="SGZ34917.1"/>
    </source>
</evidence>
<sequence length="444" mass="49565">MPHVHNPYADGPPDYSQLAQDVPYFAPFLRTNPYGGSTIDYKDENALRALSSALLERDFGLRIELPRDRLCPIVPGRVEYVTFILRLVHLNPQRSSHVRGLDVFLPVLQWHRCFRIYALLVAKMQADAFVYGSEVDEHSQSCAIRNVNANNLTARVQVVCSTREEDPLFPKETWADNELDFTMCNPPFYESEVEIRALATEKDGQPSAVCTGASNEMVTKGGEIEFVGRMIEESVRLGSHIRLSQLIAKLKTHKISNYIVHALSSGRTTRHILVWSLGAWRIPQVCYRPLPGEYSWAAGMQSLAQITPFTTKFSPPVNSVTFRAPSEMDAPTLYNLVCTILYSLDGVKTSHSAPGVIQMRAACNSWSRSARRMARNPTQTGIAGQNTAGTGGNQIEATFTALQDDGEDAGCSLRGEWTQGSEQVRADWLKLWAHVTRKISDHRP</sequence>
<keyword evidence="1" id="KW-0489">Methyltransferase</keyword>
<evidence type="ECO:0000256" key="2">
    <source>
        <dbReference type="ARBA" id="ARBA00022679"/>
    </source>
</evidence>
<dbReference type="AlphaFoldDB" id="A0A2X0NCV2"/>
<dbReference type="GO" id="GO:0070475">
    <property type="term" value="P:rRNA base methylation"/>
    <property type="evidence" value="ECO:0007669"/>
    <property type="project" value="TreeGrafter"/>
</dbReference>
<dbReference type="PANTHER" id="PTHR13393">
    <property type="entry name" value="SAM-DEPENDENT METHYLTRANSFERASE"/>
    <property type="match status" value="1"/>
</dbReference>
<evidence type="ECO:0000256" key="1">
    <source>
        <dbReference type="ARBA" id="ARBA00022603"/>
    </source>
</evidence>
<dbReference type="GO" id="GO:0005634">
    <property type="term" value="C:nucleus"/>
    <property type="evidence" value="ECO:0007669"/>
    <property type="project" value="TreeGrafter"/>
</dbReference>
<keyword evidence="4" id="KW-1185">Reference proteome</keyword>
<dbReference type="SUPFAM" id="SSF53335">
    <property type="entry name" value="S-adenosyl-L-methionine-dependent methyltransferases"/>
    <property type="match status" value="1"/>
</dbReference>
<dbReference type="InterPro" id="IPR029063">
    <property type="entry name" value="SAM-dependent_MTases_sf"/>
</dbReference>
<dbReference type="InterPro" id="IPR010286">
    <property type="entry name" value="METTL16/RlmF"/>
</dbReference>
<dbReference type="Proteomes" id="UP000249464">
    <property type="component" value="Unassembled WGS sequence"/>
</dbReference>
<accession>A0A2X0NCV2</accession>
<dbReference type="Pfam" id="PF05971">
    <property type="entry name" value="Methyltransf_10"/>
    <property type="match status" value="1"/>
</dbReference>
<dbReference type="PANTHER" id="PTHR13393:SF0">
    <property type="entry name" value="RNA N6-ADENOSINE-METHYLTRANSFERASE METTL16"/>
    <property type="match status" value="1"/>
</dbReference>